<proteinExistence type="inferred from homology"/>
<dbReference type="RefSeq" id="WP_048416637.1">
    <property type="nucleotide sequence ID" value="NZ_JYNX01000013.1"/>
</dbReference>
<dbReference type="EMBL" id="JYNX01000013">
    <property type="protein sequence ID" value="KMO84630.1"/>
    <property type="molecule type" value="Genomic_DNA"/>
</dbReference>
<gene>
    <name evidence="5" type="ORF">MCHUDSM44219_00500</name>
</gene>
<dbReference type="InterPro" id="IPR023430">
    <property type="entry name" value="Pept_HybD-like_dom_sf"/>
</dbReference>
<evidence type="ECO:0000256" key="3">
    <source>
        <dbReference type="ARBA" id="ARBA00022750"/>
    </source>
</evidence>
<reference evidence="5 6" key="1">
    <citation type="journal article" date="2015" name="Genome Biol. Evol.">
        <title>Characterization of Three Mycobacterium spp. with Potential Use in Bioremediation by Genome Sequencing and Comparative Genomics.</title>
        <authorList>
            <person name="Das S."/>
            <person name="Pettersson B.M."/>
            <person name="Behra P.R."/>
            <person name="Ramesh M."/>
            <person name="Dasgupta S."/>
            <person name="Bhattacharya A."/>
            <person name="Kirsebom L.A."/>
        </authorList>
    </citation>
    <scope>NUCLEOTIDE SEQUENCE [LARGE SCALE GENOMIC DNA]</scope>
    <source>
        <strain evidence="5 6">DSM 44219</strain>
    </source>
</reference>
<evidence type="ECO:0000256" key="4">
    <source>
        <dbReference type="ARBA" id="ARBA00022801"/>
    </source>
</evidence>
<evidence type="ECO:0000313" key="5">
    <source>
        <dbReference type="EMBL" id="KMO84630.1"/>
    </source>
</evidence>
<dbReference type="PATRIC" id="fig|1800.3.peg.506"/>
<dbReference type="AlphaFoldDB" id="A0A0J6WMN7"/>
<dbReference type="GO" id="GO:0008047">
    <property type="term" value="F:enzyme activator activity"/>
    <property type="evidence" value="ECO:0007669"/>
    <property type="project" value="InterPro"/>
</dbReference>
<comment type="similarity">
    <text evidence="1">Belongs to the peptidase A31 family.</text>
</comment>
<keyword evidence="2 5" id="KW-0645">Protease</keyword>
<dbReference type="PANTHER" id="PTHR30302:SF1">
    <property type="entry name" value="HYDROGENASE 2 MATURATION PROTEASE"/>
    <property type="match status" value="1"/>
</dbReference>
<comment type="caution">
    <text evidence="5">The sequence shown here is derived from an EMBL/GenBank/DDBJ whole genome shotgun (WGS) entry which is preliminary data.</text>
</comment>
<dbReference type="OrthoDB" id="164170at2"/>
<keyword evidence="6" id="KW-1185">Reference proteome</keyword>
<dbReference type="InterPro" id="IPR000671">
    <property type="entry name" value="Peptidase_A31"/>
</dbReference>
<dbReference type="PANTHER" id="PTHR30302">
    <property type="entry name" value="HYDROGENASE 1 MATURATION PROTEASE"/>
    <property type="match status" value="1"/>
</dbReference>
<accession>A0A0J6WMN7</accession>
<evidence type="ECO:0000256" key="2">
    <source>
        <dbReference type="ARBA" id="ARBA00022670"/>
    </source>
</evidence>
<dbReference type="CDD" id="cd00518">
    <property type="entry name" value="H2MP"/>
    <property type="match status" value="1"/>
</dbReference>
<sequence>MTVVVIGIGNEFRRDDGIGPAVAAAVRRLPLENVGVLTASDDPAALLDAWDGAELAVIVDAAAGEDATPGRLRRWTPGQAPPSTLSSHALDLNAVHALGRALGRTPLRLVVFTVDAADVGHGPGMTPAVVAAVPHAVSEILVEIEHHRRDGTA</sequence>
<dbReference type="Proteomes" id="UP000036176">
    <property type="component" value="Unassembled WGS sequence"/>
</dbReference>
<dbReference type="GO" id="GO:0004190">
    <property type="term" value="F:aspartic-type endopeptidase activity"/>
    <property type="evidence" value="ECO:0007669"/>
    <property type="project" value="UniProtKB-KW"/>
</dbReference>
<evidence type="ECO:0000313" key="6">
    <source>
        <dbReference type="Proteomes" id="UP000036176"/>
    </source>
</evidence>
<keyword evidence="3" id="KW-0064">Aspartyl protease</keyword>
<protein>
    <submittedName>
        <fullName evidence="5">Hydrogenase 3 maturation protease</fullName>
    </submittedName>
</protein>
<evidence type="ECO:0000256" key="1">
    <source>
        <dbReference type="ARBA" id="ARBA00006814"/>
    </source>
</evidence>
<dbReference type="NCBIfam" id="TIGR00072">
    <property type="entry name" value="hydrog_prot"/>
    <property type="match status" value="1"/>
</dbReference>
<organism evidence="5 6">
    <name type="scientific">Mycolicibacterium chubuense</name>
    <name type="common">Mycobacterium chubuense</name>
    <dbReference type="NCBI Taxonomy" id="1800"/>
    <lineage>
        <taxon>Bacteria</taxon>
        <taxon>Bacillati</taxon>
        <taxon>Actinomycetota</taxon>
        <taxon>Actinomycetes</taxon>
        <taxon>Mycobacteriales</taxon>
        <taxon>Mycobacteriaceae</taxon>
        <taxon>Mycolicibacterium</taxon>
    </lineage>
</organism>
<dbReference type="GO" id="GO:0016485">
    <property type="term" value="P:protein processing"/>
    <property type="evidence" value="ECO:0007669"/>
    <property type="project" value="TreeGrafter"/>
</dbReference>
<dbReference type="SUPFAM" id="SSF53163">
    <property type="entry name" value="HybD-like"/>
    <property type="match status" value="1"/>
</dbReference>
<keyword evidence="4" id="KW-0378">Hydrolase</keyword>
<name>A0A0J6WMN7_MYCCU</name>
<dbReference type="Gene3D" id="3.40.50.1450">
    <property type="entry name" value="HybD-like"/>
    <property type="match status" value="1"/>
</dbReference>
<dbReference type="Pfam" id="PF01750">
    <property type="entry name" value="HycI"/>
    <property type="match status" value="1"/>
</dbReference>